<reference evidence="2 4" key="2">
    <citation type="submission" date="2016-03" db="EMBL/GenBank/DDBJ databases">
        <authorList>
            <person name="Bojesen A.M."/>
            <person name="Planet P."/>
            <person name="Hansen M.J."/>
        </authorList>
    </citation>
    <scope>NUCLEOTIDE SEQUENCE [LARGE SCALE GENOMIC DNA]</scope>
    <source>
        <strain evidence="2 4">B 234/94</strain>
    </source>
</reference>
<dbReference type="Proteomes" id="UP000501366">
    <property type="component" value="Chromosome"/>
</dbReference>
<dbReference type="KEGG" id="mgra:A4G16_08610"/>
<dbReference type="GO" id="GO:0030234">
    <property type="term" value="F:enzyme regulator activity"/>
    <property type="evidence" value="ECO:0007669"/>
    <property type="project" value="InterPro"/>
</dbReference>
<dbReference type="EMBL" id="JANJ01000004">
    <property type="protein sequence ID" value="EXI62309.1"/>
    <property type="molecule type" value="Genomic_DNA"/>
</dbReference>
<dbReference type="GO" id="GO:0005829">
    <property type="term" value="C:cytosol"/>
    <property type="evidence" value="ECO:0007669"/>
    <property type="project" value="TreeGrafter"/>
</dbReference>
<dbReference type="RefSeq" id="WP_042802753.1">
    <property type="nucleotide sequence ID" value="NZ_AVSP01000009.1"/>
</dbReference>
<dbReference type="AlphaFoldDB" id="A0A011P784"/>
<dbReference type="GO" id="GO:0005524">
    <property type="term" value="F:ATP binding"/>
    <property type="evidence" value="ECO:0007669"/>
    <property type="project" value="TreeGrafter"/>
</dbReference>
<organism evidence="1 3">
    <name type="scientific">Mannheimia granulomatis</name>
    <dbReference type="NCBI Taxonomy" id="85402"/>
    <lineage>
        <taxon>Bacteria</taxon>
        <taxon>Pseudomonadati</taxon>
        <taxon>Pseudomonadota</taxon>
        <taxon>Gammaproteobacteria</taxon>
        <taxon>Pasteurellales</taxon>
        <taxon>Pasteurellaceae</taxon>
        <taxon>Mannheimia</taxon>
    </lineage>
</organism>
<dbReference type="PANTHER" id="PTHR30115">
    <property type="entry name" value="NITROGEN REGULATORY PROTEIN P-II"/>
    <property type="match status" value="1"/>
</dbReference>
<dbReference type="PATRIC" id="fig|1450449.3.peg.1217"/>
<dbReference type="InterPro" id="IPR002187">
    <property type="entry name" value="N-reg_PII"/>
</dbReference>
<dbReference type="InterPro" id="IPR015867">
    <property type="entry name" value="N-reg_PII/ATP_PRibTrfase_C"/>
</dbReference>
<name>A0A011P784_9PAST</name>
<proteinExistence type="predicted"/>
<dbReference type="PROSITE" id="PS51343">
    <property type="entry name" value="PII_GLNB_DOM"/>
    <property type="match status" value="1"/>
</dbReference>
<dbReference type="OrthoDB" id="9802729at2"/>
<evidence type="ECO:0000313" key="1">
    <source>
        <dbReference type="EMBL" id="EXI62309.1"/>
    </source>
</evidence>
<dbReference type="Proteomes" id="UP000054123">
    <property type="component" value="Unassembled WGS sequence"/>
</dbReference>
<evidence type="ECO:0000313" key="3">
    <source>
        <dbReference type="Proteomes" id="UP000054123"/>
    </source>
</evidence>
<keyword evidence="3" id="KW-1185">Reference proteome</keyword>
<dbReference type="Gene3D" id="3.30.70.120">
    <property type="match status" value="1"/>
</dbReference>
<dbReference type="SUPFAM" id="SSF54913">
    <property type="entry name" value="GlnB-like"/>
    <property type="match status" value="1"/>
</dbReference>
<dbReference type="PRINTS" id="PR00340">
    <property type="entry name" value="PIIGLNB"/>
</dbReference>
<dbReference type="STRING" id="1122190.GCA_000621105_01717"/>
<dbReference type="GO" id="GO:0006808">
    <property type="term" value="P:regulation of nitrogen utilization"/>
    <property type="evidence" value="ECO:0007669"/>
    <property type="project" value="InterPro"/>
</dbReference>
<gene>
    <name evidence="2" type="ORF">A4G16_08610</name>
    <name evidence="1" type="ORF">AK33_06230</name>
</gene>
<evidence type="ECO:0000313" key="2">
    <source>
        <dbReference type="EMBL" id="QIM67419.1"/>
    </source>
</evidence>
<dbReference type="EMBL" id="CP015030">
    <property type="protein sequence ID" value="QIM67419.1"/>
    <property type="molecule type" value="Genomic_DNA"/>
</dbReference>
<protein>
    <submittedName>
        <fullName evidence="1">Nitrogen regulatory protein P-II 2</fullName>
    </submittedName>
    <submittedName>
        <fullName evidence="2">Transcriptional regulator</fullName>
    </submittedName>
</protein>
<reference evidence="1 3" key="1">
    <citation type="journal article" date="2014" name="Genome Announc.">
        <title>Genome Sequence of a Presumptive Mannheimia haemolytica Strain with an A1/A6-Cross-Reactive Serotype from a White-Tailed Deer (Odocoileus virginianus).</title>
        <authorList>
            <person name="Lawrence P.K."/>
            <person name="Bey R.F."/>
            <person name="Wiener B."/>
            <person name="Kittichotirat W."/>
            <person name="Bumgarner R.E."/>
        </authorList>
    </citation>
    <scope>NUCLEOTIDE SEQUENCE [LARGE SCALE GENOMIC DNA]</scope>
    <source>
        <strain evidence="1 3">PKL10</strain>
    </source>
</reference>
<accession>A0A011P784</accession>
<dbReference type="SMART" id="SM00938">
    <property type="entry name" value="P-II"/>
    <property type="match status" value="1"/>
</dbReference>
<dbReference type="InterPro" id="IPR011322">
    <property type="entry name" value="N-reg_PII-like_a/b"/>
</dbReference>
<dbReference type="Pfam" id="PF00543">
    <property type="entry name" value="P-II"/>
    <property type="match status" value="1"/>
</dbReference>
<sequence>MKLITTIIQPSKLEQVRDALSEIGIQGMTITEVKGFGRQYGHTEQELSKINTVDFRPKIKVEVLISDYQSDEVIDAILNASYSGQVGDGKIYVSNIEQLIRTRTGETDDEAV</sequence>
<evidence type="ECO:0000313" key="4">
    <source>
        <dbReference type="Proteomes" id="UP000501366"/>
    </source>
</evidence>
<dbReference type="PANTHER" id="PTHR30115:SF20">
    <property type="entry name" value="NITROGEN REGULATORY PROTEIN GLNK"/>
    <property type="match status" value="1"/>
</dbReference>